<name>A0A0A9Y0B5_LYGHE</name>
<reference evidence="1" key="1">
    <citation type="journal article" date="2014" name="PLoS ONE">
        <title>Transcriptome-Based Identification of ABC Transporters in the Western Tarnished Plant Bug Lygus hesperus.</title>
        <authorList>
            <person name="Hull J.J."/>
            <person name="Chaney K."/>
            <person name="Geib S.M."/>
            <person name="Fabrick J.A."/>
            <person name="Brent C.S."/>
            <person name="Walsh D."/>
            <person name="Lavine L.C."/>
        </authorList>
    </citation>
    <scope>NUCLEOTIDE SEQUENCE</scope>
</reference>
<dbReference type="EMBL" id="GBHO01017092">
    <property type="protein sequence ID" value="JAG26512.1"/>
    <property type="molecule type" value="Transcribed_RNA"/>
</dbReference>
<dbReference type="AlphaFoldDB" id="A0A0A9Y0B5"/>
<protein>
    <submittedName>
        <fullName evidence="1">Uncharacterized protein</fullName>
    </submittedName>
</protein>
<evidence type="ECO:0000313" key="1">
    <source>
        <dbReference type="EMBL" id="JAG26512.1"/>
    </source>
</evidence>
<organism evidence="1">
    <name type="scientific">Lygus hesperus</name>
    <name type="common">Western plant bug</name>
    <dbReference type="NCBI Taxonomy" id="30085"/>
    <lineage>
        <taxon>Eukaryota</taxon>
        <taxon>Metazoa</taxon>
        <taxon>Ecdysozoa</taxon>
        <taxon>Arthropoda</taxon>
        <taxon>Hexapoda</taxon>
        <taxon>Insecta</taxon>
        <taxon>Pterygota</taxon>
        <taxon>Neoptera</taxon>
        <taxon>Paraneoptera</taxon>
        <taxon>Hemiptera</taxon>
        <taxon>Heteroptera</taxon>
        <taxon>Panheteroptera</taxon>
        <taxon>Cimicomorpha</taxon>
        <taxon>Miridae</taxon>
        <taxon>Mirini</taxon>
        <taxon>Lygus</taxon>
    </lineage>
</organism>
<gene>
    <name evidence="1" type="ORF">CM83_16</name>
</gene>
<proteinExistence type="predicted"/>
<accession>A0A0A9Y0B5</accession>
<reference evidence="1" key="2">
    <citation type="submission" date="2014-07" db="EMBL/GenBank/DDBJ databases">
        <authorList>
            <person name="Hull J."/>
        </authorList>
    </citation>
    <scope>NUCLEOTIDE SEQUENCE</scope>
</reference>
<sequence length="129" mass="13982">MKLGVYLPAAVCALFTNVTQSIVHPMYAGIFRPACFSHNPKPPTPNDVGYALTLLSHHRIMQTCKFVQLLLKPMLLNILRTAFGVVGATATASGVGNANVDEQLQGRILTTLLANSSMLNSQPASYHRF</sequence>